<accession>A0A0F8Z8C5</accession>
<reference evidence="2" key="1">
    <citation type="journal article" date="2015" name="Nature">
        <title>Complex archaea that bridge the gap between prokaryotes and eukaryotes.</title>
        <authorList>
            <person name="Spang A."/>
            <person name="Saw J.H."/>
            <person name="Jorgensen S.L."/>
            <person name="Zaremba-Niedzwiedzka K."/>
            <person name="Martijn J."/>
            <person name="Lind A.E."/>
            <person name="van Eijk R."/>
            <person name="Schleper C."/>
            <person name="Guy L."/>
            <person name="Ettema T.J."/>
        </authorList>
    </citation>
    <scope>NUCLEOTIDE SEQUENCE</scope>
</reference>
<protein>
    <recommendedName>
        <fullName evidence="1">N-acetyltransferase domain-containing protein</fullName>
    </recommendedName>
</protein>
<dbReference type="EMBL" id="LAZR01049306">
    <property type="protein sequence ID" value="KKK89958.1"/>
    <property type="molecule type" value="Genomic_DNA"/>
</dbReference>
<dbReference type="InterPro" id="IPR016181">
    <property type="entry name" value="Acyl_CoA_acyltransferase"/>
</dbReference>
<evidence type="ECO:0000313" key="2">
    <source>
        <dbReference type="EMBL" id="KKK89958.1"/>
    </source>
</evidence>
<proteinExistence type="predicted"/>
<organism evidence="2">
    <name type="scientific">marine sediment metagenome</name>
    <dbReference type="NCBI Taxonomy" id="412755"/>
    <lineage>
        <taxon>unclassified sequences</taxon>
        <taxon>metagenomes</taxon>
        <taxon>ecological metagenomes</taxon>
    </lineage>
</organism>
<gene>
    <name evidence="2" type="ORF">LCGC14_2727880</name>
</gene>
<dbReference type="AlphaFoldDB" id="A0A0F8Z8C5"/>
<dbReference type="PROSITE" id="PS51186">
    <property type="entry name" value="GNAT"/>
    <property type="match status" value="1"/>
</dbReference>
<dbReference type="GO" id="GO:0016747">
    <property type="term" value="F:acyltransferase activity, transferring groups other than amino-acyl groups"/>
    <property type="evidence" value="ECO:0007669"/>
    <property type="project" value="InterPro"/>
</dbReference>
<name>A0A0F8Z8C5_9ZZZZ</name>
<evidence type="ECO:0000259" key="1">
    <source>
        <dbReference type="PROSITE" id="PS51186"/>
    </source>
</evidence>
<comment type="caution">
    <text evidence="2">The sequence shown here is derived from an EMBL/GenBank/DDBJ whole genome shotgun (WGS) entry which is preliminary data.</text>
</comment>
<feature type="domain" description="N-acetyltransferase" evidence="1">
    <location>
        <begin position="5"/>
        <end position="219"/>
    </location>
</feature>
<dbReference type="InterPro" id="IPR000182">
    <property type="entry name" value="GNAT_dom"/>
</dbReference>
<sequence>MRRKIRIRQARIDDIEAILLVEKKAWPENLRASREMYESRLEIFPQGILVAETEGKIGGVVVSQIMHFNSIPDISSWSEATDCGYIKNSHNPEGNSFYGVNLSVCHGSQSRVAMTLLEAVGKLAIRHNFKQIVLGGRIPSFARYLKHHCQKNGISVISDEERDRIAQHYMRATNRRGHPFDPEIAFYQKAGMKIVKLLPNYFEDPESLNYGVLLIWPNPFYGKPLRRFWSWRFKLKAK</sequence>
<dbReference type="SUPFAM" id="SSF55729">
    <property type="entry name" value="Acyl-CoA N-acyltransferases (Nat)"/>
    <property type="match status" value="1"/>
</dbReference>
<dbReference type="Gene3D" id="3.40.630.30">
    <property type="match status" value="1"/>
</dbReference>